<dbReference type="EMBL" id="JAZHXJ010002333">
    <property type="protein sequence ID" value="KAL1839448.1"/>
    <property type="molecule type" value="Genomic_DNA"/>
</dbReference>
<gene>
    <name evidence="2" type="ORF">VTK73DRAFT_4036</name>
</gene>
<comment type="caution">
    <text evidence="2">The sequence shown here is derived from an EMBL/GenBank/DDBJ whole genome shotgun (WGS) entry which is preliminary data.</text>
</comment>
<keyword evidence="3" id="KW-1185">Reference proteome</keyword>
<feature type="compositionally biased region" description="Polar residues" evidence="1">
    <location>
        <begin position="1"/>
        <end position="13"/>
    </location>
</feature>
<dbReference type="Proteomes" id="UP001586593">
    <property type="component" value="Unassembled WGS sequence"/>
</dbReference>
<feature type="compositionally biased region" description="Polar residues" evidence="1">
    <location>
        <begin position="55"/>
        <end position="68"/>
    </location>
</feature>
<evidence type="ECO:0000313" key="2">
    <source>
        <dbReference type="EMBL" id="KAL1839448.1"/>
    </source>
</evidence>
<evidence type="ECO:0000313" key="3">
    <source>
        <dbReference type="Proteomes" id="UP001586593"/>
    </source>
</evidence>
<organism evidence="2 3">
    <name type="scientific">Phialemonium thermophilum</name>
    <dbReference type="NCBI Taxonomy" id="223376"/>
    <lineage>
        <taxon>Eukaryota</taxon>
        <taxon>Fungi</taxon>
        <taxon>Dikarya</taxon>
        <taxon>Ascomycota</taxon>
        <taxon>Pezizomycotina</taxon>
        <taxon>Sordariomycetes</taxon>
        <taxon>Sordariomycetidae</taxon>
        <taxon>Cephalothecales</taxon>
        <taxon>Cephalothecaceae</taxon>
        <taxon>Phialemonium</taxon>
    </lineage>
</organism>
<sequence>MVVWSRGNTSDWFASQPEKGPSSRHHTAKPSLPNTGPAQGAVRSSLHASVRDSPSAPSTDAESATGSLPSGEERPSRGIELAPVPDGGLGLMAPKGDGADTLRLLARYAKRNPGQRNVTLFMGRDGGKRGTRQAQAGRLTMPWPGEMVRFAISPFPTRQTRTTRPAR</sequence>
<protein>
    <submittedName>
        <fullName evidence="2">Uncharacterized protein</fullName>
    </submittedName>
</protein>
<evidence type="ECO:0000256" key="1">
    <source>
        <dbReference type="SAM" id="MobiDB-lite"/>
    </source>
</evidence>
<reference evidence="2 3" key="1">
    <citation type="journal article" date="2024" name="Commun. Biol.">
        <title>Comparative genomic analysis of thermophilic fungi reveals convergent evolutionary adaptations and gene losses.</title>
        <authorList>
            <person name="Steindorff A.S."/>
            <person name="Aguilar-Pontes M.V."/>
            <person name="Robinson A.J."/>
            <person name="Andreopoulos B."/>
            <person name="LaButti K."/>
            <person name="Kuo A."/>
            <person name="Mondo S."/>
            <person name="Riley R."/>
            <person name="Otillar R."/>
            <person name="Haridas S."/>
            <person name="Lipzen A."/>
            <person name="Grimwood J."/>
            <person name="Schmutz J."/>
            <person name="Clum A."/>
            <person name="Reid I.D."/>
            <person name="Moisan M.C."/>
            <person name="Butler G."/>
            <person name="Nguyen T.T.M."/>
            <person name="Dewar K."/>
            <person name="Conant G."/>
            <person name="Drula E."/>
            <person name="Henrissat B."/>
            <person name="Hansel C."/>
            <person name="Singer S."/>
            <person name="Hutchinson M.I."/>
            <person name="de Vries R.P."/>
            <person name="Natvig D.O."/>
            <person name="Powell A.J."/>
            <person name="Tsang A."/>
            <person name="Grigoriev I.V."/>
        </authorList>
    </citation>
    <scope>NUCLEOTIDE SEQUENCE [LARGE SCALE GENOMIC DNA]</scope>
    <source>
        <strain evidence="2 3">ATCC 24622</strain>
    </source>
</reference>
<feature type="region of interest" description="Disordered" evidence="1">
    <location>
        <begin position="1"/>
        <end position="95"/>
    </location>
</feature>
<accession>A0ABR3VDX6</accession>
<proteinExistence type="predicted"/>
<name>A0ABR3VDX6_9PEZI</name>